<dbReference type="CDD" id="cd00831">
    <property type="entry name" value="CHS_like"/>
    <property type="match status" value="1"/>
</dbReference>
<dbReference type="InterPro" id="IPR016039">
    <property type="entry name" value="Thiolase-like"/>
</dbReference>
<dbReference type="Proteomes" id="UP000612282">
    <property type="component" value="Unassembled WGS sequence"/>
</dbReference>
<keyword evidence="6" id="KW-1185">Reference proteome</keyword>
<feature type="domain" description="Chalcone/stilbene synthase C-terminal" evidence="4">
    <location>
        <begin position="238"/>
        <end position="364"/>
    </location>
</feature>
<evidence type="ECO:0000259" key="3">
    <source>
        <dbReference type="Pfam" id="PF00195"/>
    </source>
</evidence>
<organism evidence="5 6">
    <name type="scientific">Actinoplanes couchii</name>
    <dbReference type="NCBI Taxonomy" id="403638"/>
    <lineage>
        <taxon>Bacteria</taxon>
        <taxon>Bacillati</taxon>
        <taxon>Actinomycetota</taxon>
        <taxon>Actinomycetes</taxon>
        <taxon>Micromonosporales</taxon>
        <taxon>Micromonosporaceae</taxon>
        <taxon>Actinoplanes</taxon>
    </lineage>
</organism>
<evidence type="ECO:0000259" key="4">
    <source>
        <dbReference type="Pfam" id="PF02797"/>
    </source>
</evidence>
<protein>
    <submittedName>
        <fullName evidence="5">Naringenin-chalcone synthase</fullName>
    </submittedName>
</protein>
<gene>
    <name evidence="5" type="ORF">Aco03nite_039380</name>
</gene>
<evidence type="ECO:0000256" key="2">
    <source>
        <dbReference type="ARBA" id="ARBA00022679"/>
    </source>
</evidence>
<keyword evidence="2" id="KW-0808">Transferase</keyword>
<reference evidence="5 6" key="1">
    <citation type="submission" date="2021-01" db="EMBL/GenBank/DDBJ databases">
        <title>Whole genome shotgun sequence of Actinoplanes couchii NBRC 106145.</title>
        <authorList>
            <person name="Komaki H."/>
            <person name="Tamura T."/>
        </authorList>
    </citation>
    <scope>NUCLEOTIDE SEQUENCE [LARGE SCALE GENOMIC DNA]</scope>
    <source>
        <strain evidence="5 6">NBRC 106145</strain>
    </source>
</reference>
<evidence type="ECO:0000256" key="1">
    <source>
        <dbReference type="ARBA" id="ARBA00005531"/>
    </source>
</evidence>
<evidence type="ECO:0000313" key="6">
    <source>
        <dbReference type="Proteomes" id="UP000612282"/>
    </source>
</evidence>
<dbReference type="EMBL" id="BOMG01000051">
    <property type="protein sequence ID" value="GID55534.1"/>
    <property type="molecule type" value="Genomic_DNA"/>
</dbReference>
<dbReference type="Pfam" id="PF00195">
    <property type="entry name" value="Chal_sti_synt_N"/>
    <property type="match status" value="1"/>
</dbReference>
<dbReference type="PIRSF" id="PIRSF000451">
    <property type="entry name" value="PKS_III"/>
    <property type="match status" value="1"/>
</dbReference>
<dbReference type="SUPFAM" id="SSF53901">
    <property type="entry name" value="Thiolase-like"/>
    <property type="match status" value="1"/>
</dbReference>
<dbReference type="PANTHER" id="PTHR11877:SF46">
    <property type="entry name" value="TYPE III POLYKETIDE SYNTHASE A"/>
    <property type="match status" value="1"/>
</dbReference>
<name>A0ABQ3XAN8_9ACTN</name>
<sequence>MVTAPEPGPSGGPFAGLRPGAAITGIGVALPPSARQDDLWDGFFSGHYAGPRAALARRIFANSGVRTRQSVVSPLLEDVSGWSTEQRMLRYQAEAIPLGKAAVSRALESAGLAAGDLGFFAVCSCTGYATPGLDILLARDLGMSPSVQRLFIGHMGCYAALPGLGTVGDYVTARGRPGLLLCVELTSLHLQPPAARTDIQQIVSHALFADAAAAVVVTPQTDSGYVVREVAAITDTSTADHMTWDVTDLGFRMGLSPKVPSVLAAHVRELVLEVLGRHRLGLADVGGWAVHPGGPKILDVVQDRLGLDDTALADSRGVLAAYGNCSSPTVLLALDELLRAPDPPRSIVMLAFGPGLTLYVTLLEASTLAA</sequence>
<dbReference type="InterPro" id="IPR012328">
    <property type="entry name" value="Chalcone/stilbene_synt_C"/>
</dbReference>
<feature type="domain" description="Chalcone/stilbene synthase N-terminal" evidence="3">
    <location>
        <begin position="21"/>
        <end position="218"/>
    </location>
</feature>
<evidence type="ECO:0000313" key="5">
    <source>
        <dbReference type="EMBL" id="GID55534.1"/>
    </source>
</evidence>
<proteinExistence type="inferred from homology"/>
<comment type="similarity">
    <text evidence="1">Belongs to the thiolase-like superfamily. Chalcone/stilbene synthases family.</text>
</comment>
<dbReference type="InterPro" id="IPR011141">
    <property type="entry name" value="Polyketide_synthase_type-III"/>
</dbReference>
<accession>A0ABQ3XAN8</accession>
<dbReference type="Gene3D" id="3.40.47.10">
    <property type="match status" value="2"/>
</dbReference>
<dbReference type="PANTHER" id="PTHR11877">
    <property type="entry name" value="HYDROXYMETHYLGLUTARYL-COA SYNTHASE"/>
    <property type="match status" value="1"/>
</dbReference>
<dbReference type="InterPro" id="IPR001099">
    <property type="entry name" value="Chalcone/stilbene_synt_N"/>
</dbReference>
<comment type="caution">
    <text evidence="5">The sequence shown here is derived from an EMBL/GenBank/DDBJ whole genome shotgun (WGS) entry which is preliminary data.</text>
</comment>
<dbReference type="Pfam" id="PF02797">
    <property type="entry name" value="Chal_sti_synt_C"/>
    <property type="match status" value="1"/>
</dbReference>